<comment type="caution">
    <text evidence="1">The sequence shown here is derived from an EMBL/GenBank/DDBJ whole genome shotgun (WGS) entry which is preliminary data.</text>
</comment>
<evidence type="ECO:0008006" key="2">
    <source>
        <dbReference type="Google" id="ProtNLM"/>
    </source>
</evidence>
<sequence>DSEELDPLLRLRLAEKAVRSAALAVRAAPSDYEPWLWLARTQASLGLWEQGERCLERAKELAPTGQRLELFEPEKGPAG</sequence>
<dbReference type="Gene3D" id="1.25.40.10">
    <property type="entry name" value="Tetratricopeptide repeat domain"/>
    <property type="match status" value="1"/>
</dbReference>
<proteinExistence type="predicted"/>
<accession>X1I1F6</accession>
<protein>
    <recommendedName>
        <fullName evidence="2">Bacterial transcriptional activator domain-containing protein</fullName>
    </recommendedName>
</protein>
<gene>
    <name evidence="1" type="ORF">S03H2_46117</name>
</gene>
<dbReference type="EMBL" id="BARU01028931">
    <property type="protein sequence ID" value="GAH75522.1"/>
    <property type="molecule type" value="Genomic_DNA"/>
</dbReference>
<dbReference type="AlphaFoldDB" id="X1I1F6"/>
<feature type="non-terminal residue" evidence="1">
    <location>
        <position position="1"/>
    </location>
</feature>
<dbReference type="InterPro" id="IPR011990">
    <property type="entry name" value="TPR-like_helical_dom_sf"/>
</dbReference>
<dbReference type="SUPFAM" id="SSF48452">
    <property type="entry name" value="TPR-like"/>
    <property type="match status" value="1"/>
</dbReference>
<reference evidence="1" key="1">
    <citation type="journal article" date="2014" name="Front. Microbiol.">
        <title>High frequency of phylogenetically diverse reductive dehalogenase-homologous genes in deep subseafloor sedimentary metagenomes.</title>
        <authorList>
            <person name="Kawai M."/>
            <person name="Futagami T."/>
            <person name="Toyoda A."/>
            <person name="Takaki Y."/>
            <person name="Nishi S."/>
            <person name="Hori S."/>
            <person name="Arai W."/>
            <person name="Tsubouchi T."/>
            <person name="Morono Y."/>
            <person name="Uchiyama I."/>
            <person name="Ito T."/>
            <person name="Fujiyama A."/>
            <person name="Inagaki F."/>
            <person name="Takami H."/>
        </authorList>
    </citation>
    <scope>NUCLEOTIDE SEQUENCE</scope>
    <source>
        <strain evidence="1">Expedition CK06-06</strain>
    </source>
</reference>
<name>X1I1F6_9ZZZZ</name>
<evidence type="ECO:0000313" key="1">
    <source>
        <dbReference type="EMBL" id="GAH75522.1"/>
    </source>
</evidence>
<organism evidence="1">
    <name type="scientific">marine sediment metagenome</name>
    <dbReference type="NCBI Taxonomy" id="412755"/>
    <lineage>
        <taxon>unclassified sequences</taxon>
        <taxon>metagenomes</taxon>
        <taxon>ecological metagenomes</taxon>
    </lineage>
</organism>